<dbReference type="EMBL" id="CBTN010000003">
    <property type="protein sequence ID" value="CDH49592.1"/>
    <property type="molecule type" value="Genomic_DNA"/>
</dbReference>
<dbReference type="PANTHER" id="PTHR48081">
    <property type="entry name" value="AB HYDROLASE SUPERFAMILY PROTEIN C4A8.06C"/>
    <property type="match status" value="1"/>
</dbReference>
<dbReference type="VEuPathDB" id="FungiDB:LCOR_01331.1"/>
<dbReference type="Pfam" id="PF07859">
    <property type="entry name" value="Abhydrolase_3"/>
    <property type="match status" value="1"/>
</dbReference>
<keyword evidence="4" id="KW-1185">Reference proteome</keyword>
<comment type="caution">
    <text evidence="3">The sequence shown here is derived from an EMBL/GenBank/DDBJ whole genome shotgun (WGS) entry which is preliminary data.</text>
</comment>
<dbReference type="InterPro" id="IPR013094">
    <property type="entry name" value="AB_hydrolase_3"/>
</dbReference>
<dbReference type="STRING" id="1263082.A0A068RIZ1"/>
<keyword evidence="1" id="KW-0378">Hydrolase</keyword>
<dbReference type="GO" id="GO:0016787">
    <property type="term" value="F:hydrolase activity"/>
    <property type="evidence" value="ECO:0007669"/>
    <property type="project" value="UniProtKB-KW"/>
</dbReference>
<dbReference type="AlphaFoldDB" id="A0A068RIZ1"/>
<protein>
    <submittedName>
        <fullName evidence="3">Lipase</fullName>
    </submittedName>
</protein>
<organism evidence="3 4">
    <name type="scientific">Lichtheimia corymbifera JMRC:FSU:9682</name>
    <dbReference type="NCBI Taxonomy" id="1263082"/>
    <lineage>
        <taxon>Eukaryota</taxon>
        <taxon>Fungi</taxon>
        <taxon>Fungi incertae sedis</taxon>
        <taxon>Mucoromycota</taxon>
        <taxon>Mucoromycotina</taxon>
        <taxon>Mucoromycetes</taxon>
        <taxon>Mucorales</taxon>
        <taxon>Lichtheimiaceae</taxon>
        <taxon>Lichtheimia</taxon>
    </lineage>
</organism>
<dbReference type="InterPro" id="IPR050300">
    <property type="entry name" value="GDXG_lipolytic_enzyme"/>
</dbReference>
<dbReference type="SUPFAM" id="SSF53474">
    <property type="entry name" value="alpha/beta-Hydrolases"/>
    <property type="match status" value="1"/>
</dbReference>
<dbReference type="ESTHER" id="9fung-a0a068riz1">
    <property type="family name" value="Hormone-sensitive_lipase_like"/>
</dbReference>
<evidence type="ECO:0000313" key="4">
    <source>
        <dbReference type="Proteomes" id="UP000027586"/>
    </source>
</evidence>
<evidence type="ECO:0000313" key="3">
    <source>
        <dbReference type="EMBL" id="CDH49592.1"/>
    </source>
</evidence>
<dbReference type="PANTHER" id="PTHR48081:SF8">
    <property type="entry name" value="ALPHA_BETA HYDROLASE FOLD-3 DOMAIN-CONTAINING PROTEIN-RELATED"/>
    <property type="match status" value="1"/>
</dbReference>
<feature type="domain" description="Alpha/beta hydrolase fold-3" evidence="2">
    <location>
        <begin position="80"/>
        <end position="291"/>
    </location>
</feature>
<dbReference type="InterPro" id="IPR029058">
    <property type="entry name" value="AB_hydrolase_fold"/>
</dbReference>
<sequence length="318" mass="34957">MSLPTPIHPAYAAINEARKKLPAMSDIPLEKVRENMDKRGAAVQVPDVIEEDKVVNSEGKSLRLTLLRPLGTEDEILPVVIYYHGGGFISGSKYTHRKVTRDICTKSRVAIVFVEYTLAPEAKFPLIHEECYATLQWVLKNGRDIKVDTNKLAVCGDSAGGNLALAIPLMAKQRGLGDAIKAQIAYYPVTASSNRESFPSYQEFGNGDYPLSRQDVEQVEHLYFEGDGGDKKWAAPLLASTDELRGLPPALVMTSEADLLRDEAEEYGRKLTEAGVKTATVRLIGGVHGMVIQNVETPIYLQSLAMINQQLDEAFKGP</sequence>
<evidence type="ECO:0000256" key="1">
    <source>
        <dbReference type="ARBA" id="ARBA00022801"/>
    </source>
</evidence>
<gene>
    <name evidence="3" type="ORF">LCOR_01331.1</name>
</gene>
<reference evidence="3" key="1">
    <citation type="submission" date="2013-08" db="EMBL/GenBank/DDBJ databases">
        <title>Gene expansion shapes genome architecture in the human pathogen Lichtheimia corymbifera: an evolutionary genomics analysis in the ancient terrestrial Mucorales (Mucoromycotina).</title>
        <authorList>
            <person name="Schwartze V.U."/>
            <person name="Winter S."/>
            <person name="Shelest E."/>
            <person name="Marcet-Houben M."/>
            <person name="Horn F."/>
            <person name="Wehner S."/>
            <person name="Hoffmann K."/>
            <person name="Riege K."/>
            <person name="Sammeth M."/>
            <person name="Nowrousian M."/>
            <person name="Valiante V."/>
            <person name="Linde J."/>
            <person name="Jacobsen I.D."/>
            <person name="Marz M."/>
            <person name="Brakhage A.A."/>
            <person name="Gabaldon T."/>
            <person name="Bocker S."/>
            <person name="Voigt K."/>
        </authorList>
    </citation>
    <scope>NUCLEOTIDE SEQUENCE [LARGE SCALE GENOMIC DNA]</scope>
    <source>
        <strain evidence="3">FSU 9682</strain>
    </source>
</reference>
<proteinExistence type="predicted"/>
<evidence type="ECO:0000259" key="2">
    <source>
        <dbReference type="Pfam" id="PF07859"/>
    </source>
</evidence>
<dbReference type="Proteomes" id="UP000027586">
    <property type="component" value="Unassembled WGS sequence"/>
</dbReference>
<accession>A0A068RIZ1</accession>
<dbReference type="OrthoDB" id="408631at2759"/>
<name>A0A068RIZ1_9FUNG</name>
<dbReference type="Gene3D" id="3.40.50.1820">
    <property type="entry name" value="alpha/beta hydrolase"/>
    <property type="match status" value="1"/>
</dbReference>